<keyword evidence="3 8" id="KW-0813">Transport</keyword>
<feature type="transmembrane region" description="Helical" evidence="8">
    <location>
        <begin position="292"/>
        <end position="312"/>
    </location>
</feature>
<dbReference type="GO" id="GO:0042910">
    <property type="term" value="F:xenobiotic transmembrane transporter activity"/>
    <property type="evidence" value="ECO:0007669"/>
    <property type="project" value="InterPro"/>
</dbReference>
<dbReference type="EMBL" id="LVVZ01000005">
    <property type="protein sequence ID" value="OKL45496.1"/>
    <property type="molecule type" value="Genomic_DNA"/>
</dbReference>
<evidence type="ECO:0000256" key="6">
    <source>
        <dbReference type="ARBA" id="ARBA00022989"/>
    </source>
</evidence>
<feature type="transmembrane region" description="Helical" evidence="8">
    <location>
        <begin position="218"/>
        <end position="245"/>
    </location>
</feature>
<evidence type="ECO:0000256" key="3">
    <source>
        <dbReference type="ARBA" id="ARBA00022448"/>
    </source>
</evidence>
<feature type="transmembrane region" description="Helical" evidence="8">
    <location>
        <begin position="318"/>
        <end position="336"/>
    </location>
</feature>
<dbReference type="InterPro" id="IPR020846">
    <property type="entry name" value="MFS_dom"/>
</dbReference>
<dbReference type="Pfam" id="PF07690">
    <property type="entry name" value="MFS_1"/>
    <property type="match status" value="1"/>
</dbReference>
<sequence>MSSTTAKGQPSVPHAGLSLIELVLLIAALMALNALSIDIMLPALPQIGDELGVVHENNRQLILSSYLLGLGAASLIFGPVSDWLGRRPTLLAGILLFIVGAVLSLFAQSFETMLTARALQGIGAAAPRVVTISMVRDWYSGRQMGRIMSLAMMVFMAAPILAPTVGQGILFLGHWHWIFIFLTAFSFALMLWCFARLPESLPMEKRLGLNPRTVARSYWLVLTNRFALGYMLAVSCAFGALFGFINSAQQIFNGVFGLGASFTLVFALIAAGQSVAAFLNSQLVERFGLRKLSHGALLMLIGVSAVGATLALTGSMTLWTYYAFQALVMFFFGFIAPNFNSMAMEPLGAFAGAGSAMVGFVTTTLGAVLGAGIGALYNGTTIPLTLGYLLLGTTALIIVLITEKGRLFHPMHEDAS</sequence>
<dbReference type="RefSeq" id="WP_036487902.1">
    <property type="nucleotide sequence ID" value="NZ_LVVZ01000005.1"/>
</dbReference>
<evidence type="ECO:0000256" key="2">
    <source>
        <dbReference type="ARBA" id="ARBA00006236"/>
    </source>
</evidence>
<feature type="transmembrane region" description="Helical" evidence="8">
    <location>
        <begin position="175"/>
        <end position="197"/>
    </location>
</feature>
<feature type="transmembrane region" description="Helical" evidence="8">
    <location>
        <begin position="348"/>
        <end position="376"/>
    </location>
</feature>
<gene>
    <name evidence="10" type="ORF">A3843_04050</name>
</gene>
<dbReference type="Gene3D" id="1.20.1720.10">
    <property type="entry name" value="Multidrug resistance protein D"/>
    <property type="match status" value="1"/>
</dbReference>
<dbReference type="InterPro" id="IPR011701">
    <property type="entry name" value="MFS"/>
</dbReference>
<keyword evidence="6 8" id="KW-1133">Transmembrane helix</keyword>
<feature type="transmembrane region" description="Helical" evidence="8">
    <location>
        <begin position="147"/>
        <end position="169"/>
    </location>
</feature>
<protein>
    <recommendedName>
        <fullName evidence="8">Bcr/CflA family efflux transporter</fullName>
    </recommendedName>
</protein>
<keyword evidence="4" id="KW-1003">Cell membrane</keyword>
<evidence type="ECO:0000313" key="11">
    <source>
        <dbReference type="Proteomes" id="UP000185783"/>
    </source>
</evidence>
<dbReference type="NCBIfam" id="TIGR00710">
    <property type="entry name" value="efflux_Bcr_CflA"/>
    <property type="match status" value="1"/>
</dbReference>
<keyword evidence="7 8" id="KW-0472">Membrane</keyword>
<dbReference type="InterPro" id="IPR036259">
    <property type="entry name" value="MFS_trans_sf"/>
</dbReference>
<dbReference type="CDD" id="cd17320">
    <property type="entry name" value="MFS_MdfA_MDR_like"/>
    <property type="match status" value="1"/>
</dbReference>
<keyword evidence="11" id="KW-1185">Reference proteome</keyword>
<dbReference type="GO" id="GO:1990961">
    <property type="term" value="P:xenobiotic detoxification by transmembrane export across the plasma membrane"/>
    <property type="evidence" value="ECO:0007669"/>
    <property type="project" value="InterPro"/>
</dbReference>
<feature type="transmembrane region" description="Helical" evidence="8">
    <location>
        <begin position="251"/>
        <end position="271"/>
    </location>
</feature>
<feature type="transmembrane region" description="Helical" evidence="8">
    <location>
        <begin position="20"/>
        <end position="41"/>
    </location>
</feature>
<evidence type="ECO:0000256" key="1">
    <source>
        <dbReference type="ARBA" id="ARBA00004651"/>
    </source>
</evidence>
<feature type="transmembrane region" description="Helical" evidence="8">
    <location>
        <begin position="382"/>
        <end position="401"/>
    </location>
</feature>
<evidence type="ECO:0000313" key="10">
    <source>
        <dbReference type="EMBL" id="OKL45496.1"/>
    </source>
</evidence>
<feature type="domain" description="Major facilitator superfamily (MFS) profile" evidence="9">
    <location>
        <begin position="22"/>
        <end position="405"/>
    </location>
</feature>
<comment type="caution">
    <text evidence="10">The sequence shown here is derived from an EMBL/GenBank/DDBJ whole genome shotgun (WGS) entry which is preliminary data.</text>
</comment>
<dbReference type="PROSITE" id="PS50850">
    <property type="entry name" value="MFS"/>
    <property type="match status" value="1"/>
</dbReference>
<feature type="transmembrane region" description="Helical" evidence="8">
    <location>
        <begin position="61"/>
        <end position="78"/>
    </location>
</feature>
<dbReference type="PANTHER" id="PTHR23502">
    <property type="entry name" value="MAJOR FACILITATOR SUPERFAMILY"/>
    <property type="match status" value="1"/>
</dbReference>
<dbReference type="OrthoDB" id="9800416at2"/>
<dbReference type="SUPFAM" id="SSF103473">
    <property type="entry name" value="MFS general substrate transporter"/>
    <property type="match status" value="1"/>
</dbReference>
<evidence type="ECO:0000256" key="7">
    <source>
        <dbReference type="ARBA" id="ARBA00023136"/>
    </source>
</evidence>
<reference evidence="10 11" key="1">
    <citation type="submission" date="2016-03" db="EMBL/GenBank/DDBJ databases">
        <title>Genome sequence of Nesiotobacter sp. nov., a moderately halophilic alphaproteobacterium isolated from the Yellow Sea, China.</title>
        <authorList>
            <person name="Zhang G."/>
            <person name="Zhang R."/>
        </authorList>
    </citation>
    <scope>NUCLEOTIDE SEQUENCE [LARGE SCALE GENOMIC DNA]</scope>
    <source>
        <strain evidence="10 11">WB1-6</strain>
    </source>
</reference>
<dbReference type="InterPro" id="IPR004812">
    <property type="entry name" value="Efflux_drug-R_Bcr/CmlA"/>
</dbReference>
<dbReference type="Proteomes" id="UP000185783">
    <property type="component" value="Unassembled WGS sequence"/>
</dbReference>
<dbReference type="STRING" id="197461.A3843_04050"/>
<evidence type="ECO:0000259" key="9">
    <source>
        <dbReference type="PROSITE" id="PS50850"/>
    </source>
</evidence>
<keyword evidence="5 8" id="KW-0812">Transmembrane</keyword>
<dbReference type="GO" id="GO:0005886">
    <property type="term" value="C:plasma membrane"/>
    <property type="evidence" value="ECO:0007669"/>
    <property type="project" value="UniProtKB-SubCell"/>
</dbReference>
<comment type="similarity">
    <text evidence="2 8">Belongs to the major facilitator superfamily. Bcr/CmlA family.</text>
</comment>
<organism evidence="10 11">
    <name type="scientific">Pseudovibrio exalbescens</name>
    <dbReference type="NCBI Taxonomy" id="197461"/>
    <lineage>
        <taxon>Bacteria</taxon>
        <taxon>Pseudomonadati</taxon>
        <taxon>Pseudomonadota</taxon>
        <taxon>Alphaproteobacteria</taxon>
        <taxon>Hyphomicrobiales</taxon>
        <taxon>Stappiaceae</taxon>
        <taxon>Pseudovibrio</taxon>
    </lineage>
</organism>
<proteinExistence type="inferred from homology"/>
<name>A0A1U7JL71_9HYPH</name>
<evidence type="ECO:0000256" key="8">
    <source>
        <dbReference type="RuleBase" id="RU365088"/>
    </source>
</evidence>
<comment type="subcellular location">
    <subcellularLocation>
        <location evidence="8">Cell inner membrane</location>
        <topology evidence="8">Multi-pass membrane protein</topology>
    </subcellularLocation>
    <subcellularLocation>
        <location evidence="1">Cell membrane</location>
        <topology evidence="1">Multi-pass membrane protein</topology>
    </subcellularLocation>
</comment>
<feature type="transmembrane region" description="Helical" evidence="8">
    <location>
        <begin position="90"/>
        <end position="110"/>
    </location>
</feature>
<dbReference type="PANTHER" id="PTHR23502:SF132">
    <property type="entry name" value="POLYAMINE TRANSPORTER 2-RELATED"/>
    <property type="match status" value="1"/>
</dbReference>
<dbReference type="AlphaFoldDB" id="A0A1U7JL71"/>
<accession>A0A1U7JL71</accession>
<keyword evidence="8" id="KW-0997">Cell inner membrane</keyword>
<evidence type="ECO:0000256" key="5">
    <source>
        <dbReference type="ARBA" id="ARBA00022692"/>
    </source>
</evidence>
<comment type="caution">
    <text evidence="8">Lacks conserved residue(s) required for the propagation of feature annotation.</text>
</comment>
<evidence type="ECO:0000256" key="4">
    <source>
        <dbReference type="ARBA" id="ARBA00022475"/>
    </source>
</evidence>